<dbReference type="GO" id="GO:0046294">
    <property type="term" value="P:formaldehyde catabolic process"/>
    <property type="evidence" value="ECO:0007669"/>
    <property type="project" value="TreeGrafter"/>
</dbReference>
<evidence type="ECO:0000256" key="3">
    <source>
        <dbReference type="ARBA" id="ARBA00022833"/>
    </source>
</evidence>
<keyword evidence="4" id="KW-0560">Oxidoreductase</keyword>
<keyword evidence="9" id="KW-1185">Reference proteome</keyword>
<dbReference type="PANTHER" id="PTHR43880:SF12">
    <property type="entry name" value="ALCOHOL DEHYDROGENASE CLASS-3"/>
    <property type="match status" value="1"/>
</dbReference>
<accession>A0A3S0RB73</accession>
<keyword evidence="5" id="KW-0520">NAD</keyword>
<dbReference type="GO" id="GO:0008270">
    <property type="term" value="F:zinc ion binding"/>
    <property type="evidence" value="ECO:0007669"/>
    <property type="project" value="InterPro"/>
</dbReference>
<proteinExistence type="inferred from homology"/>
<dbReference type="RefSeq" id="WP_126612911.1">
    <property type="nucleotide sequence ID" value="NZ_JBHUCY010000004.1"/>
</dbReference>
<dbReference type="Gene3D" id="3.90.180.10">
    <property type="entry name" value="Medium-chain alcohol dehydrogenases, catalytic domain"/>
    <property type="match status" value="1"/>
</dbReference>
<dbReference type="SUPFAM" id="SSF50129">
    <property type="entry name" value="GroES-like"/>
    <property type="match status" value="1"/>
</dbReference>
<dbReference type="InterPro" id="IPR011032">
    <property type="entry name" value="GroES-like_sf"/>
</dbReference>
<evidence type="ECO:0000256" key="1">
    <source>
        <dbReference type="ARBA" id="ARBA00001947"/>
    </source>
</evidence>
<dbReference type="InterPro" id="IPR013154">
    <property type="entry name" value="ADH-like_N"/>
</dbReference>
<dbReference type="FunFam" id="3.40.50.720:FF:000003">
    <property type="entry name" value="S-(hydroxymethyl)glutathione dehydrogenase"/>
    <property type="match status" value="1"/>
</dbReference>
<evidence type="ECO:0000256" key="2">
    <source>
        <dbReference type="ARBA" id="ARBA00022723"/>
    </source>
</evidence>
<dbReference type="OrthoDB" id="9770544at2"/>
<evidence type="ECO:0000256" key="5">
    <source>
        <dbReference type="ARBA" id="ARBA00023027"/>
    </source>
</evidence>
<dbReference type="AlphaFoldDB" id="A0A3S0RB73"/>
<dbReference type="GO" id="GO:0051903">
    <property type="term" value="F:S-(hydroxymethyl)glutathione dehydrogenase [NAD(P)+] activity"/>
    <property type="evidence" value="ECO:0007669"/>
    <property type="project" value="TreeGrafter"/>
</dbReference>
<evidence type="ECO:0000313" key="9">
    <source>
        <dbReference type="Proteomes" id="UP000277007"/>
    </source>
</evidence>
<dbReference type="InterPro" id="IPR013149">
    <property type="entry name" value="ADH-like_C"/>
</dbReference>
<evidence type="ECO:0000259" key="7">
    <source>
        <dbReference type="SMART" id="SM00829"/>
    </source>
</evidence>
<dbReference type="InterPro" id="IPR020843">
    <property type="entry name" value="ER"/>
</dbReference>
<dbReference type="PROSITE" id="PS00059">
    <property type="entry name" value="ADH_ZINC"/>
    <property type="match status" value="1"/>
</dbReference>
<dbReference type="EMBL" id="RXMA01000003">
    <property type="protein sequence ID" value="RTR23029.1"/>
    <property type="molecule type" value="Genomic_DNA"/>
</dbReference>
<evidence type="ECO:0000256" key="4">
    <source>
        <dbReference type="ARBA" id="ARBA00023002"/>
    </source>
</evidence>
<dbReference type="SMART" id="SM00829">
    <property type="entry name" value="PKS_ER"/>
    <property type="match status" value="1"/>
</dbReference>
<name>A0A3S0RB73_9PROT</name>
<protein>
    <submittedName>
        <fullName evidence="8">NAD(P)-dependent alcohol dehydrogenase</fullName>
    </submittedName>
</protein>
<dbReference type="InterPro" id="IPR002328">
    <property type="entry name" value="ADH_Zn_CS"/>
</dbReference>
<dbReference type="Proteomes" id="UP000277007">
    <property type="component" value="Unassembled WGS sequence"/>
</dbReference>
<comment type="caution">
    <text evidence="8">The sequence shown here is derived from an EMBL/GenBank/DDBJ whole genome shotgun (WGS) entry which is preliminary data.</text>
</comment>
<comment type="cofactor">
    <cofactor evidence="1 6">
        <name>Zn(2+)</name>
        <dbReference type="ChEBI" id="CHEBI:29105"/>
    </cofactor>
</comment>
<dbReference type="Pfam" id="PF00107">
    <property type="entry name" value="ADH_zinc_N"/>
    <property type="match status" value="1"/>
</dbReference>
<gene>
    <name evidence="8" type="ORF">EJ903_05535</name>
</gene>
<keyword evidence="3 6" id="KW-0862">Zinc</keyword>
<sequence>MRIHAAVARVPKGPLSIETLELEDPRDDEVLVRVVATGVCHTDLVVRDGMLPTPLPVVLGHEGAGVVERVGRSVTKVKPGDPVVMTFNSCGTCPSCADHAHSYCHEFFPRNFFAARPDGTTALSREGERIHSHFFGQSSFASHALCREQNVVKVPADAPLALLGPLACGVQTGAGAVMNALEVTAGQSIAVFGAGSVGLSAVMAARVVGATTIIAVDINDARLDFAREVGATHCFNPQAGSVVDPILALTGSGLNHALDTTGRAAVIRDAMACLAPRGRCGVLGASPMGSEITLDQVHFMSGGRRLIGIVEGDANSDTFIPTLIALNRQGRFPFDRMIRAYPFSAIDEAIHDMEAGRTIKPVLMMEAAPPSA</sequence>
<dbReference type="PANTHER" id="PTHR43880">
    <property type="entry name" value="ALCOHOL DEHYDROGENASE"/>
    <property type="match status" value="1"/>
</dbReference>
<dbReference type="SUPFAM" id="SSF51735">
    <property type="entry name" value="NAD(P)-binding Rossmann-fold domains"/>
    <property type="match status" value="1"/>
</dbReference>
<organism evidence="8 9">
    <name type="scientific">Azospirillum griseum</name>
    <dbReference type="NCBI Taxonomy" id="2496639"/>
    <lineage>
        <taxon>Bacteria</taxon>
        <taxon>Pseudomonadati</taxon>
        <taxon>Pseudomonadota</taxon>
        <taxon>Alphaproteobacteria</taxon>
        <taxon>Rhodospirillales</taxon>
        <taxon>Azospirillaceae</taxon>
        <taxon>Azospirillum</taxon>
    </lineage>
</organism>
<evidence type="ECO:0000256" key="6">
    <source>
        <dbReference type="RuleBase" id="RU361277"/>
    </source>
</evidence>
<evidence type="ECO:0000313" key="8">
    <source>
        <dbReference type="EMBL" id="RTR23029.1"/>
    </source>
</evidence>
<dbReference type="GO" id="GO:0005829">
    <property type="term" value="C:cytosol"/>
    <property type="evidence" value="ECO:0007669"/>
    <property type="project" value="TreeGrafter"/>
</dbReference>
<comment type="similarity">
    <text evidence="6">Belongs to the zinc-containing alcohol dehydrogenase family.</text>
</comment>
<feature type="domain" description="Enoyl reductase (ER)" evidence="7">
    <location>
        <begin position="13"/>
        <end position="363"/>
    </location>
</feature>
<dbReference type="InterPro" id="IPR036291">
    <property type="entry name" value="NAD(P)-bd_dom_sf"/>
</dbReference>
<keyword evidence="2 6" id="KW-0479">Metal-binding</keyword>
<dbReference type="CDD" id="cd08278">
    <property type="entry name" value="benzyl_alcohol_DH"/>
    <property type="match status" value="1"/>
</dbReference>
<reference evidence="8 9" key="1">
    <citation type="submission" date="2018-12" db="EMBL/GenBank/DDBJ databases">
        <authorList>
            <person name="Yang Y."/>
        </authorList>
    </citation>
    <scope>NUCLEOTIDE SEQUENCE [LARGE SCALE GENOMIC DNA]</scope>
    <source>
        <strain evidence="8 9">L-25-5w-1</strain>
    </source>
</reference>
<dbReference type="Pfam" id="PF08240">
    <property type="entry name" value="ADH_N"/>
    <property type="match status" value="1"/>
</dbReference>
<dbReference type="Gene3D" id="3.40.50.720">
    <property type="entry name" value="NAD(P)-binding Rossmann-like Domain"/>
    <property type="match status" value="1"/>
</dbReference>